<proteinExistence type="predicted"/>
<evidence type="ECO:0000259" key="1">
    <source>
        <dbReference type="PROSITE" id="PS50948"/>
    </source>
</evidence>
<evidence type="ECO:0000313" key="3">
    <source>
        <dbReference type="Proteomes" id="UP000327013"/>
    </source>
</evidence>
<reference evidence="2 3" key="1">
    <citation type="submission" date="2019-06" db="EMBL/GenBank/DDBJ databases">
        <title>A chromosomal-level reference genome of Carpinus fangiana (Coryloideae, Betulaceae).</title>
        <authorList>
            <person name="Yang X."/>
            <person name="Wang Z."/>
            <person name="Zhang L."/>
            <person name="Hao G."/>
            <person name="Liu J."/>
            <person name="Yang Y."/>
        </authorList>
    </citation>
    <scope>NUCLEOTIDE SEQUENCE [LARGE SCALE GENOMIC DNA]</scope>
    <source>
        <strain evidence="2">Cfa_2016G</strain>
        <tissue evidence="2">Leaf</tissue>
    </source>
</reference>
<dbReference type="Proteomes" id="UP000327013">
    <property type="component" value="Unassembled WGS sequence"/>
</dbReference>
<comment type="caution">
    <text evidence="2">The sequence shown here is derived from an EMBL/GenBank/DDBJ whole genome shotgun (WGS) entry which is preliminary data.</text>
</comment>
<evidence type="ECO:0000313" key="2">
    <source>
        <dbReference type="EMBL" id="KAB8576197.1"/>
    </source>
</evidence>
<dbReference type="Gene3D" id="3.50.4.10">
    <property type="entry name" value="Hepatocyte Growth Factor"/>
    <property type="match status" value="1"/>
</dbReference>
<sequence>MRTTNAVSFGGAQNVLYDNNYPFKAKCFNVPIPPPSQAEVSSLASNGGAFCTSFIKYIPWASTTNLKTTISTVSTSFKAAAAITVFPKTSTFLTTKFVAPTGYTGPPVKRSAQPAATLLRRQAVPTPTQITAWPPQKISAACSQIATGYTVVTAYTSTLTSYTSTTVKTVRATVTAPTPVTTQIVTSTGCASQPTGAVVNPYFAPVQIYSPQVPSPWSISGVTSYSNCQYNFNDAFCSYINFQRYGYNTMMSMLLSGTYDSGRISQPLTNLVAGRAYNLTVVTAYSSPSQINCIVTYELDGVPFKSFLPTFPSSNSPSATYELATFYPTAASHALAVNIYCPTYNKGEGNRALIAIAGIDAQGPICPYFISKPAASGCPAGVTQGPTAVDGSGAIFDIKCGTNYGGTIMASTSDMDLLGSDTDNDCLAWCTTWGGACAAVAYDTRSSNCILYSDNTAATSKDASFVYAARVQ</sequence>
<dbReference type="AlphaFoldDB" id="A0A5N6L1U8"/>
<dbReference type="EMBL" id="VIBQ01000066">
    <property type="protein sequence ID" value="KAB8576197.1"/>
    <property type="molecule type" value="Genomic_DNA"/>
</dbReference>
<protein>
    <recommendedName>
        <fullName evidence="1">Apple domain-containing protein</fullName>
    </recommendedName>
</protein>
<dbReference type="Pfam" id="PF00024">
    <property type="entry name" value="PAN_1"/>
    <property type="match status" value="1"/>
</dbReference>
<accession>A0A5N6L1U8</accession>
<dbReference type="PROSITE" id="PS50948">
    <property type="entry name" value="PAN"/>
    <property type="match status" value="1"/>
</dbReference>
<feature type="domain" description="Apple" evidence="1">
    <location>
        <begin position="400"/>
        <end position="472"/>
    </location>
</feature>
<dbReference type="OrthoDB" id="271448at2759"/>
<gene>
    <name evidence="2" type="ORF">FH972_025725</name>
</gene>
<dbReference type="InterPro" id="IPR003609">
    <property type="entry name" value="Pan_app"/>
</dbReference>
<organism evidence="2 3">
    <name type="scientific">Carpinus fangiana</name>
    <dbReference type="NCBI Taxonomy" id="176857"/>
    <lineage>
        <taxon>Eukaryota</taxon>
        <taxon>Viridiplantae</taxon>
        <taxon>Streptophyta</taxon>
        <taxon>Embryophyta</taxon>
        <taxon>Tracheophyta</taxon>
        <taxon>Spermatophyta</taxon>
        <taxon>Magnoliopsida</taxon>
        <taxon>eudicotyledons</taxon>
        <taxon>Gunneridae</taxon>
        <taxon>Pentapetalae</taxon>
        <taxon>rosids</taxon>
        <taxon>fabids</taxon>
        <taxon>Fagales</taxon>
        <taxon>Betulaceae</taxon>
        <taxon>Carpinus</taxon>
    </lineage>
</organism>
<keyword evidence="3" id="KW-1185">Reference proteome</keyword>
<name>A0A5N6L1U8_9ROSI</name>